<proteinExistence type="predicted"/>
<dbReference type="CDD" id="cd02440">
    <property type="entry name" value="AdoMet_MTases"/>
    <property type="match status" value="1"/>
</dbReference>
<sequence length="200" mass="21638">MPVGGEEYRILHPEAAEALIDEADFERDERLPYWADLWPSALALAGRLAAEDLRGVRAIELGCGVGLPSVVALRRGAEVLATDHYRAALDFAAHNARVNAGRELPTALLDWHSPPREPGSFDLVLAADVLYERRHAEALSRLVPRLLALGGEALVADPGREGCAAFLAALERAGLRVGSERRAVRQGGRGVGVYVHRISR</sequence>
<dbReference type="Gene3D" id="3.40.50.150">
    <property type="entry name" value="Vaccinia Virus protein VP39"/>
    <property type="match status" value="1"/>
</dbReference>
<dbReference type="SUPFAM" id="SSF53335">
    <property type="entry name" value="S-adenosyl-L-methionine-dependent methyltransferases"/>
    <property type="match status" value="1"/>
</dbReference>
<protein>
    <submittedName>
        <fullName evidence="1">Methyltransferase type 12</fullName>
    </submittedName>
</protein>
<dbReference type="HOGENOM" id="CLU_082963_1_1_11"/>
<dbReference type="GO" id="GO:0032259">
    <property type="term" value="P:methylation"/>
    <property type="evidence" value="ECO:0007669"/>
    <property type="project" value="UniProtKB-KW"/>
</dbReference>
<name>Q1AXT6_RUBXD</name>
<dbReference type="Proteomes" id="UP000006637">
    <property type="component" value="Chromosome"/>
</dbReference>
<keyword evidence="1" id="KW-0808">Transferase</keyword>
<keyword evidence="1" id="KW-0489">Methyltransferase</keyword>
<dbReference type="PANTHER" id="PTHR14614">
    <property type="entry name" value="HEPATOCELLULAR CARCINOMA-ASSOCIATED ANTIGEN"/>
    <property type="match status" value="1"/>
</dbReference>
<dbReference type="eggNOG" id="COG3897">
    <property type="taxonomic scope" value="Bacteria"/>
</dbReference>
<dbReference type="Pfam" id="PF10294">
    <property type="entry name" value="Methyltransf_16"/>
    <property type="match status" value="1"/>
</dbReference>
<accession>Q1AXT6</accession>
<dbReference type="InterPro" id="IPR029063">
    <property type="entry name" value="SAM-dependent_MTases_sf"/>
</dbReference>
<keyword evidence="2" id="KW-1185">Reference proteome</keyword>
<dbReference type="InterPro" id="IPR019410">
    <property type="entry name" value="Methyltransf_16"/>
</dbReference>
<dbReference type="EMBL" id="CP000386">
    <property type="protein sequence ID" value="ABG03792.1"/>
    <property type="molecule type" value="Genomic_DNA"/>
</dbReference>
<evidence type="ECO:0000313" key="2">
    <source>
        <dbReference type="Proteomes" id="UP000006637"/>
    </source>
</evidence>
<dbReference type="STRING" id="266117.Rxyl_0824"/>
<reference evidence="1 2" key="1">
    <citation type="submission" date="2006-06" db="EMBL/GenBank/DDBJ databases">
        <title>Complete sequence of Rubrobacter xylanophilus DSM 9941.</title>
        <authorList>
            <consortium name="US DOE Joint Genome Institute"/>
            <person name="Copeland A."/>
            <person name="Lucas S."/>
            <person name="Lapidus A."/>
            <person name="Barry K."/>
            <person name="Detter J.C."/>
            <person name="Glavina del Rio T."/>
            <person name="Hammon N."/>
            <person name="Israni S."/>
            <person name="Dalin E."/>
            <person name="Tice H."/>
            <person name="Pitluck S."/>
            <person name="Munk A.C."/>
            <person name="Brettin T."/>
            <person name="Bruce D."/>
            <person name="Han C."/>
            <person name="Tapia R."/>
            <person name="Gilna P."/>
            <person name="Schmutz J."/>
            <person name="Larimer F."/>
            <person name="Land M."/>
            <person name="Hauser L."/>
            <person name="Kyrpides N."/>
            <person name="Lykidis A."/>
            <person name="da Costa M.S."/>
            <person name="Rainey F.A."/>
            <person name="Empadinhas N."/>
            <person name="Jolivet E."/>
            <person name="Battista J.R."/>
            <person name="Richardson P."/>
        </authorList>
    </citation>
    <scope>NUCLEOTIDE SEQUENCE [LARGE SCALE GENOMIC DNA]</scope>
    <source>
        <strain evidence="2">DSM 9941 / NBRC 16129 / PRD-1</strain>
    </source>
</reference>
<dbReference type="KEGG" id="rxy:Rxyl_0824"/>
<organism evidence="1 2">
    <name type="scientific">Rubrobacter xylanophilus (strain DSM 9941 / JCM 11954 / NBRC 16129 / PRD-1)</name>
    <dbReference type="NCBI Taxonomy" id="266117"/>
    <lineage>
        <taxon>Bacteria</taxon>
        <taxon>Bacillati</taxon>
        <taxon>Actinomycetota</taxon>
        <taxon>Rubrobacteria</taxon>
        <taxon>Rubrobacterales</taxon>
        <taxon>Rubrobacteraceae</taxon>
        <taxon>Rubrobacter</taxon>
    </lineage>
</organism>
<dbReference type="GO" id="GO:0008168">
    <property type="term" value="F:methyltransferase activity"/>
    <property type="evidence" value="ECO:0007669"/>
    <property type="project" value="UniProtKB-KW"/>
</dbReference>
<dbReference type="AlphaFoldDB" id="Q1AXT6"/>
<dbReference type="PANTHER" id="PTHR14614:SF132">
    <property type="entry name" value="PROTEIN-LYSINE METHYLTRANSFERASE C42C1.13"/>
    <property type="match status" value="1"/>
</dbReference>
<dbReference type="PhylomeDB" id="Q1AXT6"/>
<gene>
    <name evidence="1" type="ordered locus">Rxyl_0824</name>
</gene>
<evidence type="ECO:0000313" key="1">
    <source>
        <dbReference type="EMBL" id="ABG03792.1"/>
    </source>
</evidence>